<evidence type="ECO:0000313" key="3">
    <source>
        <dbReference type="Ensembl" id="ENSJJAP00000017736.1"/>
    </source>
</evidence>
<protein>
    <submittedName>
        <fullName evidence="3">Coiled-coil glutamate-rich protein 2</fullName>
    </submittedName>
</protein>
<feature type="signal peptide" evidence="2">
    <location>
        <begin position="1"/>
        <end position="21"/>
    </location>
</feature>
<dbReference type="GeneTree" id="ENSGT00670000099437"/>
<evidence type="ECO:0000256" key="1">
    <source>
        <dbReference type="SAM" id="MobiDB-lite"/>
    </source>
</evidence>
<reference evidence="3" key="1">
    <citation type="submission" date="2025-08" db="UniProtKB">
        <authorList>
            <consortium name="Ensembl"/>
        </authorList>
    </citation>
    <scope>IDENTIFICATION</scope>
</reference>
<name>A0A8C5KZZ9_JACJA</name>
<keyword evidence="4" id="KW-1185">Reference proteome</keyword>
<evidence type="ECO:0000256" key="2">
    <source>
        <dbReference type="SAM" id="SignalP"/>
    </source>
</evidence>
<gene>
    <name evidence="3" type="primary">Ccer2</name>
</gene>
<feature type="region of interest" description="Disordered" evidence="1">
    <location>
        <begin position="147"/>
        <end position="258"/>
    </location>
</feature>
<proteinExistence type="predicted"/>
<feature type="region of interest" description="Disordered" evidence="1">
    <location>
        <begin position="115"/>
        <end position="134"/>
    </location>
</feature>
<organism evidence="3 4">
    <name type="scientific">Jaculus jaculus</name>
    <name type="common">Lesser Egyptian jerboa</name>
    <dbReference type="NCBI Taxonomy" id="51337"/>
    <lineage>
        <taxon>Eukaryota</taxon>
        <taxon>Metazoa</taxon>
        <taxon>Chordata</taxon>
        <taxon>Craniata</taxon>
        <taxon>Vertebrata</taxon>
        <taxon>Euteleostomi</taxon>
        <taxon>Mammalia</taxon>
        <taxon>Eutheria</taxon>
        <taxon>Euarchontoglires</taxon>
        <taxon>Glires</taxon>
        <taxon>Rodentia</taxon>
        <taxon>Myomorpha</taxon>
        <taxon>Dipodoidea</taxon>
        <taxon>Dipodidae</taxon>
        <taxon>Dipodinae</taxon>
        <taxon>Jaculus</taxon>
    </lineage>
</organism>
<accession>A0A8C5KZZ9</accession>
<sequence>MLRCTPIFTALLLLLLGAAMAAPIEPRPSKEMLTHCLAEVVTEVLTLGQAQRSPCIALLHKEIFETEPHGCVSPEKRLLSGDFKKQEARDKEEEEAAERTHKSEVQEQAIHTQLHNQLHQVDKEEDKEEDKKSWPGETFKHLWKQHLEGAEGPQKQVDEKVRDEDTTQFEAEKGMQLLDGDRNLWQEADRGGKERLGESPHHHHYQQQRAGSEAKQEEEEQEEQASEQEEHDVERLEHMQQELKKATAVLGKALQREG</sequence>
<keyword evidence="2" id="KW-0732">Signal</keyword>
<reference evidence="3" key="2">
    <citation type="submission" date="2025-09" db="UniProtKB">
        <authorList>
            <consortium name="Ensembl"/>
        </authorList>
    </citation>
    <scope>IDENTIFICATION</scope>
</reference>
<feature type="compositionally biased region" description="Basic and acidic residues" evidence="1">
    <location>
        <begin position="82"/>
        <end position="105"/>
    </location>
</feature>
<evidence type="ECO:0000313" key="4">
    <source>
        <dbReference type="Proteomes" id="UP000694385"/>
    </source>
</evidence>
<feature type="compositionally biased region" description="Basic and acidic residues" evidence="1">
    <location>
        <begin position="156"/>
        <end position="200"/>
    </location>
</feature>
<dbReference type="AlphaFoldDB" id="A0A8C5KZZ9"/>
<feature type="compositionally biased region" description="Basic and acidic residues" evidence="1">
    <location>
        <begin position="120"/>
        <end position="134"/>
    </location>
</feature>
<dbReference type="Proteomes" id="UP000694385">
    <property type="component" value="Unassembled WGS sequence"/>
</dbReference>
<dbReference type="Ensembl" id="ENSJJAT00000024259.1">
    <property type="protein sequence ID" value="ENSJJAP00000017736.1"/>
    <property type="gene ID" value="ENSJJAG00000019203.1"/>
</dbReference>
<feature type="region of interest" description="Disordered" evidence="1">
    <location>
        <begin position="82"/>
        <end position="106"/>
    </location>
</feature>
<feature type="chain" id="PRO_5034164092" evidence="2">
    <location>
        <begin position="22"/>
        <end position="258"/>
    </location>
</feature>
<dbReference type="OMA" id="HKSEVRE"/>
<feature type="compositionally biased region" description="Basic and acidic residues" evidence="1">
    <location>
        <begin position="232"/>
        <end position="245"/>
    </location>
</feature>
<feature type="compositionally biased region" description="Acidic residues" evidence="1">
    <location>
        <begin position="216"/>
        <end position="231"/>
    </location>
</feature>